<evidence type="ECO:0000313" key="2">
    <source>
        <dbReference type="EMBL" id="KAF4310584.1"/>
    </source>
</evidence>
<keyword evidence="3" id="KW-1185">Reference proteome</keyword>
<comment type="caution">
    <text evidence="2">The sequence shown here is derived from an EMBL/GenBank/DDBJ whole genome shotgun (WGS) entry which is preliminary data.</text>
</comment>
<dbReference type="PANTHER" id="PTHR19303:SF74">
    <property type="entry name" value="POGO TRANSPOSABLE ELEMENT WITH KRAB DOMAIN"/>
    <property type="match status" value="1"/>
</dbReference>
<dbReference type="OrthoDB" id="5425161at2759"/>
<name>A0A8H4N4B8_9PEZI</name>
<dbReference type="Gene3D" id="3.30.420.10">
    <property type="entry name" value="Ribonuclease H-like superfamily/Ribonuclease H"/>
    <property type="match status" value="1"/>
</dbReference>
<accession>A0A8H4N4B8</accession>
<dbReference type="InterPro" id="IPR004875">
    <property type="entry name" value="DDE_SF_endonuclease_dom"/>
</dbReference>
<evidence type="ECO:0000313" key="3">
    <source>
        <dbReference type="Proteomes" id="UP000572817"/>
    </source>
</evidence>
<dbReference type="EMBL" id="WWBZ02000014">
    <property type="protein sequence ID" value="KAF4310584.1"/>
    <property type="molecule type" value="Genomic_DNA"/>
</dbReference>
<sequence length="238" mass="27179">MHNFDETSFIMGTVSTGLVVTSSERRTRPKQLQQGDREWVTVIQGINAIGWAIPPFVIFKAQNHLANWYSNETLHDWAIRVSDNGWTTNELSLEWLKHFDKHIKDRTKGAYRLLIIDGYESHRSAKFDEFCEQKKIITLYMPAHLSHLLQPLDVGCFSPLKNAYGKQIESLMRAMHTHIAKEDFLPAFRIAFAAAFIRANIQGGFRRVGVAPYNPEAVISKLNVRLRTPTPPMAEDAT</sequence>
<gene>
    <name evidence="2" type="ORF">GTA08_BOTSDO13829</name>
</gene>
<dbReference type="GO" id="GO:0003677">
    <property type="term" value="F:DNA binding"/>
    <property type="evidence" value="ECO:0007669"/>
    <property type="project" value="TreeGrafter"/>
</dbReference>
<dbReference type="GO" id="GO:0005634">
    <property type="term" value="C:nucleus"/>
    <property type="evidence" value="ECO:0007669"/>
    <property type="project" value="TreeGrafter"/>
</dbReference>
<protein>
    <submittedName>
        <fullName evidence="2">Transposase</fullName>
    </submittedName>
</protein>
<dbReference type="PANTHER" id="PTHR19303">
    <property type="entry name" value="TRANSPOSON"/>
    <property type="match status" value="1"/>
</dbReference>
<dbReference type="InterPro" id="IPR050863">
    <property type="entry name" value="CenT-Element_Derived"/>
</dbReference>
<evidence type="ECO:0000259" key="1">
    <source>
        <dbReference type="Pfam" id="PF03184"/>
    </source>
</evidence>
<feature type="domain" description="DDE-1" evidence="1">
    <location>
        <begin position="37"/>
        <end position="205"/>
    </location>
</feature>
<dbReference type="Pfam" id="PF03184">
    <property type="entry name" value="DDE_1"/>
    <property type="match status" value="1"/>
</dbReference>
<dbReference type="InterPro" id="IPR036397">
    <property type="entry name" value="RNaseH_sf"/>
</dbReference>
<dbReference type="Proteomes" id="UP000572817">
    <property type="component" value="Unassembled WGS sequence"/>
</dbReference>
<proteinExistence type="predicted"/>
<dbReference type="AlphaFoldDB" id="A0A8H4N4B8"/>
<reference evidence="2" key="1">
    <citation type="submission" date="2020-04" db="EMBL/GenBank/DDBJ databases">
        <title>Genome Assembly and Annotation of Botryosphaeria dothidea sdau 11-99, a Latent Pathogen of Apple Fruit Ring Rot in China.</title>
        <authorList>
            <person name="Yu C."/>
            <person name="Diao Y."/>
            <person name="Lu Q."/>
            <person name="Zhao J."/>
            <person name="Cui S."/>
            <person name="Peng C."/>
            <person name="He B."/>
            <person name="Liu H."/>
        </authorList>
    </citation>
    <scope>NUCLEOTIDE SEQUENCE [LARGE SCALE GENOMIC DNA]</scope>
    <source>
        <strain evidence="2">Sdau11-99</strain>
    </source>
</reference>
<organism evidence="2 3">
    <name type="scientific">Botryosphaeria dothidea</name>
    <dbReference type="NCBI Taxonomy" id="55169"/>
    <lineage>
        <taxon>Eukaryota</taxon>
        <taxon>Fungi</taxon>
        <taxon>Dikarya</taxon>
        <taxon>Ascomycota</taxon>
        <taxon>Pezizomycotina</taxon>
        <taxon>Dothideomycetes</taxon>
        <taxon>Dothideomycetes incertae sedis</taxon>
        <taxon>Botryosphaeriales</taxon>
        <taxon>Botryosphaeriaceae</taxon>
        <taxon>Botryosphaeria</taxon>
    </lineage>
</organism>